<feature type="transmembrane region" description="Helical" evidence="2">
    <location>
        <begin position="415"/>
        <end position="435"/>
    </location>
</feature>
<keyword evidence="4" id="KW-1185">Reference proteome</keyword>
<accession>A0A2P6TTB7</accession>
<organism evidence="3 4">
    <name type="scientific">Chlorella sorokiniana</name>
    <name type="common">Freshwater green alga</name>
    <dbReference type="NCBI Taxonomy" id="3076"/>
    <lineage>
        <taxon>Eukaryota</taxon>
        <taxon>Viridiplantae</taxon>
        <taxon>Chlorophyta</taxon>
        <taxon>core chlorophytes</taxon>
        <taxon>Trebouxiophyceae</taxon>
        <taxon>Chlorellales</taxon>
        <taxon>Chlorellaceae</taxon>
        <taxon>Chlorella clade</taxon>
        <taxon>Chlorella</taxon>
    </lineage>
</organism>
<protein>
    <submittedName>
        <fullName evidence="3">Uncharacterized protein</fullName>
    </submittedName>
</protein>
<proteinExistence type="predicted"/>
<feature type="region of interest" description="Disordered" evidence="1">
    <location>
        <begin position="275"/>
        <end position="335"/>
    </location>
</feature>
<keyword evidence="2" id="KW-0812">Transmembrane</keyword>
<comment type="caution">
    <text evidence="3">The sequence shown here is derived from an EMBL/GenBank/DDBJ whole genome shotgun (WGS) entry which is preliminary data.</text>
</comment>
<dbReference type="AlphaFoldDB" id="A0A2P6TTB7"/>
<gene>
    <name evidence="3" type="ORF">C2E21_4376</name>
</gene>
<dbReference type="EMBL" id="LHPG02000007">
    <property type="protein sequence ID" value="PRW57294.1"/>
    <property type="molecule type" value="Genomic_DNA"/>
</dbReference>
<feature type="transmembrane region" description="Helical" evidence="2">
    <location>
        <begin position="495"/>
        <end position="514"/>
    </location>
</feature>
<dbReference type="Proteomes" id="UP000239899">
    <property type="component" value="Unassembled WGS sequence"/>
</dbReference>
<evidence type="ECO:0000313" key="3">
    <source>
        <dbReference type="EMBL" id="PRW57294.1"/>
    </source>
</evidence>
<evidence type="ECO:0000313" key="4">
    <source>
        <dbReference type="Proteomes" id="UP000239899"/>
    </source>
</evidence>
<feature type="compositionally biased region" description="Low complexity" evidence="1">
    <location>
        <begin position="313"/>
        <end position="335"/>
    </location>
</feature>
<reference evidence="3 4" key="1">
    <citation type="journal article" date="2018" name="Plant J.">
        <title>Genome sequences of Chlorella sorokiniana UTEX 1602 and Micractinium conductrix SAG 241.80: implications to maltose excretion by a green alga.</title>
        <authorList>
            <person name="Arriola M.B."/>
            <person name="Velmurugan N."/>
            <person name="Zhang Y."/>
            <person name="Plunkett M.H."/>
            <person name="Hondzo H."/>
            <person name="Barney B.M."/>
        </authorList>
    </citation>
    <scope>NUCLEOTIDE SEQUENCE [LARGE SCALE GENOMIC DNA]</scope>
    <source>
        <strain evidence="4">UTEX 1602</strain>
    </source>
</reference>
<name>A0A2P6TTB7_CHLSO</name>
<evidence type="ECO:0000256" key="1">
    <source>
        <dbReference type="SAM" id="MobiDB-lite"/>
    </source>
</evidence>
<feature type="transmembrane region" description="Helical" evidence="2">
    <location>
        <begin position="471"/>
        <end position="489"/>
    </location>
</feature>
<keyword evidence="2" id="KW-1133">Transmembrane helix</keyword>
<feature type="transmembrane region" description="Helical" evidence="2">
    <location>
        <begin position="441"/>
        <end position="459"/>
    </location>
</feature>
<keyword evidence="2" id="KW-0472">Membrane</keyword>
<sequence length="584" mass="59906">MEGSLAAAVLQGRGSEAPRGCSLAEDEEELHLDAGEELCPGRQLCGALAAAVVTHSPPPTNITPPAGVSAFSLALAGDEPGTLVHLPVMERGQLLTSPLEPAGSLPADSAAWAAYEAAAGGGGGGGRGQAAPPLVWHGSDDSEPPTFPDWRALLESETTEGSSPPAALVTVPIVAPGGAAPLGAATFVLAEAPSQGQLDELAALGACLACSIAHQTKNLWEESLGFLNSVIPRRVVQRMLSAALSLGPLAAAAAPLPEAAAAVAAAVVAEAAGAELPAAEPSTPASGGGGAKLRRAAPATPLSPSGGWKACSPLAPAEPAEPAEPDAAPAGLAHPASPLGAHAAAPPAFAGPSTMAALAVAELSPERLAFGSEPAVAAEIKTLRQKWNLEFADPLLEESYKLWFNTMQTQTDLQAFRYFSVLLLLLFAALLLRGGMTLGDFLAVAHGVLSVAALGVLMLLNTPWYVAHRSLVVASVRIASAALLLLHVYLDPCFYSGSMLKGLAGSCALTLLIAPLRNRLRFSNHLLVQLAKLNLCGLTNSFMYADPQRAQRTQLPLLTTTLIQLGAALLPSMLVYRMESSQRW</sequence>
<evidence type="ECO:0000256" key="2">
    <source>
        <dbReference type="SAM" id="Phobius"/>
    </source>
</evidence>
<dbReference type="OrthoDB" id="10267545at2759"/>